<dbReference type="Pfam" id="PF00067">
    <property type="entry name" value="p450"/>
    <property type="match status" value="1"/>
</dbReference>
<dbReference type="InterPro" id="IPR013780">
    <property type="entry name" value="Glyco_hydro_b"/>
</dbReference>
<comment type="caution">
    <text evidence="10">The sequence shown here is derived from an EMBL/GenBank/DDBJ whole genome shotgun (WGS) entry which is preliminary data.</text>
</comment>
<dbReference type="InterPro" id="IPR002252">
    <property type="entry name" value="Glyco_hydro_36"/>
</dbReference>
<keyword evidence="6" id="KW-0408">Iron</keyword>
<evidence type="ECO:0000259" key="9">
    <source>
        <dbReference type="Pfam" id="PF16875"/>
    </source>
</evidence>
<dbReference type="GO" id="GO:0016705">
    <property type="term" value="F:oxidoreductase activity, acting on paired donors, with incorporation or reduction of molecular oxygen"/>
    <property type="evidence" value="ECO:0007669"/>
    <property type="project" value="InterPro"/>
</dbReference>
<dbReference type="InterPro" id="IPR036396">
    <property type="entry name" value="Cyt_P450_sf"/>
</dbReference>
<dbReference type="CDD" id="cd11060">
    <property type="entry name" value="CYP57A1-like"/>
    <property type="match status" value="1"/>
</dbReference>
<evidence type="ECO:0000313" key="10">
    <source>
        <dbReference type="EMBL" id="KAF5258799.1"/>
    </source>
</evidence>
<dbReference type="GO" id="GO:0004497">
    <property type="term" value="F:monooxygenase activity"/>
    <property type="evidence" value="ECO:0007669"/>
    <property type="project" value="InterPro"/>
</dbReference>
<dbReference type="Proteomes" id="UP000558688">
    <property type="component" value="Unassembled WGS sequence"/>
</dbReference>
<evidence type="ECO:0000259" key="8">
    <source>
        <dbReference type="Pfam" id="PF16874"/>
    </source>
</evidence>
<dbReference type="PANTHER" id="PTHR24305">
    <property type="entry name" value="CYTOCHROME P450"/>
    <property type="match status" value="1"/>
</dbReference>
<dbReference type="PRINTS" id="PR00743">
    <property type="entry name" value="GLHYDRLASE36"/>
</dbReference>
<dbReference type="Pfam" id="PF02065">
    <property type="entry name" value="Melibiase"/>
    <property type="match status" value="1"/>
</dbReference>
<dbReference type="EMBL" id="JAAFOW010001896">
    <property type="protein sequence ID" value="KAF5258799.1"/>
    <property type="molecule type" value="Genomic_DNA"/>
</dbReference>
<dbReference type="InterPro" id="IPR017853">
    <property type="entry name" value="GH"/>
</dbReference>
<feature type="domain" description="Glycosyl hydrolase family 36 N-terminal" evidence="9">
    <location>
        <begin position="476"/>
        <end position="719"/>
    </location>
</feature>
<dbReference type="EC" id="3.2.1.22" evidence="2"/>
<keyword evidence="7" id="KW-0326">Glycosidase</keyword>
<reference evidence="10" key="1">
    <citation type="submission" date="2020-02" db="EMBL/GenBank/DDBJ databases">
        <title>Identification and distribution of gene clusters putatively required for synthesis of sphingolipid metabolism inhibitors in phylogenetically diverse species of the filamentous fungus Fusarium.</title>
        <authorList>
            <person name="Kim H.-S."/>
            <person name="Busman M."/>
            <person name="Brown D.W."/>
            <person name="Divon H."/>
            <person name="Uhlig S."/>
            <person name="Proctor R.H."/>
        </authorList>
    </citation>
    <scope>NUCLEOTIDE SEQUENCE [LARGE SCALE GENOMIC DNA]</scope>
    <source>
        <strain evidence="10">NRRL 39464</strain>
    </source>
</reference>
<dbReference type="InterPro" id="IPR038417">
    <property type="entry name" value="Alpga-gal_N_sf"/>
</dbReference>
<dbReference type="InterPro" id="IPR013785">
    <property type="entry name" value="Aldolase_TIM"/>
</dbReference>
<organism evidence="10 11">
    <name type="scientific">Fusarium oxysporum</name>
    <name type="common">Fusarium vascular wilt</name>
    <dbReference type="NCBI Taxonomy" id="5507"/>
    <lineage>
        <taxon>Eukaryota</taxon>
        <taxon>Fungi</taxon>
        <taxon>Dikarya</taxon>
        <taxon>Ascomycota</taxon>
        <taxon>Pezizomycotina</taxon>
        <taxon>Sordariomycetes</taxon>
        <taxon>Hypocreomycetidae</taxon>
        <taxon>Hypocreales</taxon>
        <taxon>Nectriaceae</taxon>
        <taxon>Fusarium</taxon>
        <taxon>Fusarium oxysporum species complex</taxon>
    </lineage>
</organism>
<dbReference type="Gene3D" id="2.60.40.1180">
    <property type="entry name" value="Golgi alpha-mannosidase II"/>
    <property type="match status" value="1"/>
</dbReference>
<dbReference type="InterPro" id="IPR031704">
    <property type="entry name" value="Glyco_hydro_36_N"/>
</dbReference>
<evidence type="ECO:0000256" key="4">
    <source>
        <dbReference type="ARBA" id="ARBA00022723"/>
    </source>
</evidence>
<dbReference type="Pfam" id="PF16874">
    <property type="entry name" value="Glyco_hydro_36C"/>
    <property type="match status" value="1"/>
</dbReference>
<evidence type="ECO:0000256" key="6">
    <source>
        <dbReference type="ARBA" id="ARBA00023004"/>
    </source>
</evidence>
<accession>A0A8H5EFB1</accession>
<dbReference type="GO" id="GO:0016052">
    <property type="term" value="P:carbohydrate catabolic process"/>
    <property type="evidence" value="ECO:0007669"/>
    <property type="project" value="InterPro"/>
</dbReference>
<name>A0A8H5EFB1_FUSOX</name>
<dbReference type="GO" id="GO:0020037">
    <property type="term" value="F:heme binding"/>
    <property type="evidence" value="ECO:0007669"/>
    <property type="project" value="InterPro"/>
</dbReference>
<evidence type="ECO:0000256" key="7">
    <source>
        <dbReference type="ARBA" id="ARBA00023295"/>
    </source>
</evidence>
<dbReference type="AlphaFoldDB" id="A0A8H5EFB1"/>
<evidence type="ECO:0000256" key="5">
    <source>
        <dbReference type="ARBA" id="ARBA00022801"/>
    </source>
</evidence>
<protein>
    <recommendedName>
        <fullName evidence="2">alpha-galactosidase</fullName>
        <ecNumber evidence="2">3.2.1.22</ecNumber>
    </recommendedName>
</protein>
<dbReference type="Pfam" id="PF16875">
    <property type="entry name" value="Glyco_hydro_36N"/>
    <property type="match status" value="1"/>
</dbReference>
<dbReference type="Gene3D" id="3.20.20.70">
    <property type="entry name" value="Aldolase class I"/>
    <property type="match status" value="1"/>
</dbReference>
<proteinExistence type="predicted"/>
<gene>
    <name evidence="10" type="ORF">FOXYS1_10594</name>
</gene>
<dbReference type="InterPro" id="IPR001128">
    <property type="entry name" value="Cyt_P450"/>
</dbReference>
<dbReference type="GO" id="GO:0004557">
    <property type="term" value="F:alpha-galactosidase activity"/>
    <property type="evidence" value="ECO:0007669"/>
    <property type="project" value="UniProtKB-EC"/>
</dbReference>
<feature type="domain" description="Glycosyl hydrolase family 36 C-terminal" evidence="8">
    <location>
        <begin position="1087"/>
        <end position="1161"/>
    </location>
</feature>
<keyword evidence="4" id="KW-0479">Metal-binding</keyword>
<evidence type="ECO:0000256" key="2">
    <source>
        <dbReference type="ARBA" id="ARBA00012755"/>
    </source>
</evidence>
<dbReference type="PANTHER" id="PTHR24305:SF190">
    <property type="entry name" value="P450, PUTATIVE (EUROFUNG)-RELATED"/>
    <property type="match status" value="1"/>
</dbReference>
<dbReference type="InterPro" id="IPR031705">
    <property type="entry name" value="Glyco_hydro_36_C"/>
</dbReference>
<dbReference type="Gene3D" id="2.70.98.60">
    <property type="entry name" value="alpha-galactosidase from lactobacil brevis"/>
    <property type="match status" value="1"/>
</dbReference>
<dbReference type="CDD" id="cd14791">
    <property type="entry name" value="GH36"/>
    <property type="match status" value="1"/>
</dbReference>
<dbReference type="GO" id="GO:0005506">
    <property type="term" value="F:iron ion binding"/>
    <property type="evidence" value="ECO:0007669"/>
    <property type="project" value="InterPro"/>
</dbReference>
<comment type="catalytic activity">
    <reaction evidence="1">
        <text>Hydrolysis of terminal, non-reducing alpha-D-galactose residues in alpha-D-galactosides, including galactose oligosaccharides, galactomannans and galactolipids.</text>
        <dbReference type="EC" id="3.2.1.22"/>
    </reaction>
</comment>
<dbReference type="Gene3D" id="1.10.630.10">
    <property type="entry name" value="Cytochrome P450"/>
    <property type="match status" value="1"/>
</dbReference>
<dbReference type="SUPFAM" id="SSF48264">
    <property type="entry name" value="Cytochrome P450"/>
    <property type="match status" value="1"/>
</dbReference>
<keyword evidence="5" id="KW-0378">Hydrolase</keyword>
<evidence type="ECO:0000256" key="3">
    <source>
        <dbReference type="ARBA" id="ARBA00022617"/>
    </source>
</evidence>
<evidence type="ECO:0000313" key="11">
    <source>
        <dbReference type="Proteomes" id="UP000558688"/>
    </source>
</evidence>
<dbReference type="FunFam" id="3.20.20.70:FF:000118">
    <property type="entry name" value="Alpha-galactosidase"/>
    <property type="match status" value="1"/>
</dbReference>
<sequence length="1164" mass="130473">MNIYLIAIPLVSLLLLKAVLTLFQHLRSNLRSVQGPRAARWTLGWYTWKVWQGSFEEVNRDLHKKYGSVVRYAPNRYSFSDLDAVKVIYGLGTSFPKSPWYIPWGNPGDNNLFNERSLAKHAHDRKQYQSTYSMSSLVNYEAFVDDCAELLKNRLSELCAANQAIDMHNWFQCYAFDVIGMITYGKRLGFLDKGEDVGNVIRALGEILSYSTIVGIVFPTLHNIIVPIMNFLAGNKGQGGTYIAAFTKERISETRSKPKAVILDDSDSTTQSFLIKFLAKNTSKPDAFTSSHVLSGCLVNMVAGSDTTGISLSAVLYYLLKNPRCMDKLQQEVDIFTSNGQLSTYVTYKQSQAMPYLQAVIKEALRLHPATGLPLERVVPKGGATISGHFFPEGTIVGINTWVAHRDRGIFGQDADSFSPERWLQDDDERVALMNRFWMPTTTPSPKADPIVVDGTSFALNGKNVSYRFHVDPATGDLLLDHFGDRITENPIAQIMSNGGGWSTQAHLRREFPDLGRGDFRTPAVHIKHAKGFTVCNFKYKSHTVLKGKPAIEKLPSTFGSDDDVSTLIIHLYDEYSSVGADLSYSIFPNFDAIVRNVKIINKSDDVITVEKLSSFSVDFPHESYEMLQLQGEWTRECNRTRRKVEYGLQGFGSTTGYSSHYHNPFLSMVSPSTTESHGEAWGFSLVYTGSFSVEVEKSHQGLTRALVGMNPCQLSWPLRSGESLQSPECVSVFSNLGIGEMSRKFHRLYRQNLIRSKFVSETRPVLLNSWEGLYFDFDDKTIYKLAQESAKLGAKLFVLDDGWFGDKHPRVNDHAGLGDWVANPKRFPSGLDSLAKDITKLQVKDSDEKLQFGLWFEPEMVNQKSELYEQHPEWVLSAGNYARSETRQQLVLNAALPEVQDFIISSVSKILETVPVSYVKWDNNRAMHESPTPDNHHAYMLGIYHVFDVLTARFPDVLWEGCASGGGRFDPGILQYFPQVWTSDNMDAFDRIHIQFGTSLVYPPSTMGAHVCSAPNDVTGRSIPMSFRAHVAMMGGSFGFELNPDHTPEEDKAQIPDLIKLAEKINPIIIKGDMWRLVLPEDSNFPAAIFVSEDGSQAVLFAFQIRATTVLNYPLLRLAGLDPAARYRLDGGETYSGATLMNGGIQFRFGTDYDSKVVLLERV</sequence>
<dbReference type="SUPFAM" id="SSF51445">
    <property type="entry name" value="(Trans)glycosidases"/>
    <property type="match status" value="1"/>
</dbReference>
<keyword evidence="3" id="KW-0349">Heme</keyword>
<dbReference type="InterPro" id="IPR050121">
    <property type="entry name" value="Cytochrome_P450_monoxygenase"/>
</dbReference>
<evidence type="ECO:0000256" key="1">
    <source>
        <dbReference type="ARBA" id="ARBA00001255"/>
    </source>
</evidence>